<accession>A0A090N5L2</accession>
<protein>
    <submittedName>
        <fullName evidence="3">WGS project CBMI000000000 data, contig CS3069_c001932</fullName>
    </submittedName>
</protein>
<proteinExistence type="predicted"/>
<organism evidence="3">
    <name type="scientific">Fusarium clavum</name>
    <dbReference type="NCBI Taxonomy" id="2594811"/>
    <lineage>
        <taxon>Eukaryota</taxon>
        <taxon>Fungi</taxon>
        <taxon>Dikarya</taxon>
        <taxon>Ascomycota</taxon>
        <taxon>Pezizomycotina</taxon>
        <taxon>Sordariomycetes</taxon>
        <taxon>Hypocreomycetidae</taxon>
        <taxon>Hypocreales</taxon>
        <taxon>Nectriaceae</taxon>
        <taxon>Fusarium</taxon>
        <taxon>Fusarium incarnatum-equiseti species complex</taxon>
    </lineage>
</organism>
<keyword evidence="2" id="KW-1133">Transmembrane helix</keyword>
<keyword evidence="2" id="KW-0472">Membrane</keyword>
<comment type="caution">
    <text evidence="3">The sequence shown here is derived from an EMBL/GenBank/DDBJ whole genome shotgun (WGS) entry which is preliminary data.</text>
</comment>
<sequence length="93" mass="10401">MPTLRSNATPSRVPKLNQDGIPMEYLQRRGEKFARATIFQKHDGLGVAVWAVALGICVCVIGGLAAGNKKYEEKKAKEQEAEEGREYYKKTYP</sequence>
<evidence type="ECO:0000256" key="1">
    <source>
        <dbReference type="SAM" id="MobiDB-lite"/>
    </source>
</evidence>
<name>A0A090N5L2_9HYPO</name>
<reference evidence="3" key="1">
    <citation type="submission" date="2013-05" db="EMBL/GenBank/DDBJ databases">
        <title>Draft genome sequences of six wheat associated Fusarium spp. isolates.</title>
        <authorList>
            <person name="Moolhuijzen P.M."/>
            <person name="Manners J.M."/>
            <person name="Wilcox S."/>
            <person name="Bellgard M.I."/>
            <person name="Gardiner D.M."/>
        </authorList>
    </citation>
    <scope>NUCLEOTIDE SEQUENCE</scope>
    <source>
        <strain evidence="3">CS3069</strain>
    </source>
</reference>
<keyword evidence="2" id="KW-0812">Transmembrane</keyword>
<gene>
    <name evidence="3" type="ORF">BN850_0072080</name>
</gene>
<dbReference type="AlphaFoldDB" id="A0A090N5L2"/>
<feature type="transmembrane region" description="Helical" evidence="2">
    <location>
        <begin position="47"/>
        <end position="67"/>
    </location>
</feature>
<evidence type="ECO:0000313" key="3">
    <source>
        <dbReference type="EMBL" id="CEG04726.1"/>
    </source>
</evidence>
<dbReference type="EMBL" id="CBMI010001930">
    <property type="protein sequence ID" value="CEG04726.1"/>
    <property type="molecule type" value="Genomic_DNA"/>
</dbReference>
<evidence type="ECO:0000256" key="2">
    <source>
        <dbReference type="SAM" id="Phobius"/>
    </source>
</evidence>
<feature type="region of interest" description="Disordered" evidence="1">
    <location>
        <begin position="72"/>
        <end position="93"/>
    </location>
</feature>